<protein>
    <submittedName>
        <fullName evidence="3">Uncharacterized protein LOC110350153</fullName>
    </submittedName>
</protein>
<feature type="region of interest" description="Disordered" evidence="1">
    <location>
        <begin position="249"/>
        <end position="302"/>
    </location>
</feature>
<accession>A0AAX6T8I8</accession>
<sequence length="302" mass="31878">MDFLSTSCLQEHPGIYNFILPLWISFLVRVFETGSHYVDQTGLELKLVEILLPQLPKCWDDSLADGVFVGGTQSVAASHSHPRMEAGKACWAGGRVRGRGGRCWGAQPGAPISPSRWRSGRYSDDSLSGEIQEEFRNSPGMNLYFHSCPLWPGPNFGSAPGRLGAPHPLLVLAPHPCAVASPSLGAVGFSLSGSGSRGLCHCGVGWVHFRPCAALSLSLAGSGHPGLILSPLCPLPAISPKEGAFPWQHAPPLPGCRRGQVTGRTEPPPPGLRGFPGPSFTSQMGPGGPRGVDRRGSRVTGS</sequence>
<name>A0AAX6T8I8_HETGA</name>
<evidence type="ECO:0000313" key="2">
    <source>
        <dbReference type="Proteomes" id="UP000694906"/>
    </source>
</evidence>
<organism evidence="2 3">
    <name type="scientific">Heterocephalus glaber</name>
    <name type="common">Naked mole rat</name>
    <dbReference type="NCBI Taxonomy" id="10181"/>
    <lineage>
        <taxon>Eukaryota</taxon>
        <taxon>Metazoa</taxon>
        <taxon>Chordata</taxon>
        <taxon>Craniata</taxon>
        <taxon>Vertebrata</taxon>
        <taxon>Euteleostomi</taxon>
        <taxon>Mammalia</taxon>
        <taxon>Eutheria</taxon>
        <taxon>Euarchontoglires</taxon>
        <taxon>Glires</taxon>
        <taxon>Rodentia</taxon>
        <taxon>Hystricomorpha</taxon>
        <taxon>Bathyergidae</taxon>
        <taxon>Heterocephalus</taxon>
    </lineage>
</organism>
<dbReference type="Proteomes" id="UP000694906">
    <property type="component" value="Unplaced"/>
</dbReference>
<reference evidence="3" key="1">
    <citation type="submission" date="2025-08" db="UniProtKB">
        <authorList>
            <consortium name="RefSeq"/>
        </authorList>
    </citation>
    <scope>IDENTIFICATION</scope>
</reference>
<proteinExistence type="predicted"/>
<dbReference type="RefSeq" id="XP_021117551.1">
    <property type="nucleotide sequence ID" value="XM_021261892.1"/>
</dbReference>
<keyword evidence="2" id="KW-1185">Reference proteome</keyword>
<evidence type="ECO:0000256" key="1">
    <source>
        <dbReference type="SAM" id="MobiDB-lite"/>
    </source>
</evidence>
<dbReference type="AlphaFoldDB" id="A0AAX6T8I8"/>
<evidence type="ECO:0000313" key="3">
    <source>
        <dbReference type="RefSeq" id="XP_021117551.1"/>
    </source>
</evidence>
<gene>
    <name evidence="3" type="primary">LOC110350153</name>
</gene>
<dbReference type="GeneID" id="110350153"/>